<dbReference type="Pfam" id="PF13552">
    <property type="entry name" value="DUF4127"/>
    <property type="match status" value="1"/>
</dbReference>
<dbReference type="RefSeq" id="WP_089775077.1">
    <property type="nucleotide sequence ID" value="NZ_FNTX01000002.1"/>
</dbReference>
<reference evidence="5" key="1">
    <citation type="submission" date="2016-10" db="EMBL/GenBank/DDBJ databases">
        <authorList>
            <person name="Varghese N."/>
            <person name="Submissions S."/>
        </authorList>
    </citation>
    <scope>NUCLEOTIDE SEQUENCE [LARGE SCALE GENOMIC DNA]</scope>
    <source>
        <strain evidence="5">DSM 21368</strain>
    </source>
</reference>
<gene>
    <name evidence="4" type="ORF">SAMN04488554_4039</name>
</gene>
<dbReference type="Pfam" id="PF00754">
    <property type="entry name" value="F5_F8_type_C"/>
    <property type="match status" value="1"/>
</dbReference>
<dbReference type="InterPro" id="IPR025394">
    <property type="entry name" value="DUF4127"/>
</dbReference>
<keyword evidence="5" id="KW-1185">Reference proteome</keyword>
<dbReference type="AlphaFoldDB" id="A0A1H5NAC4"/>
<dbReference type="InterPro" id="IPR008979">
    <property type="entry name" value="Galactose-bd-like_sf"/>
</dbReference>
<evidence type="ECO:0000313" key="4">
    <source>
        <dbReference type="EMBL" id="SEE97618.1"/>
    </source>
</evidence>
<feature type="signal peptide" evidence="2">
    <location>
        <begin position="1"/>
        <end position="26"/>
    </location>
</feature>
<dbReference type="InterPro" id="IPR000421">
    <property type="entry name" value="FA58C"/>
</dbReference>
<evidence type="ECO:0000313" key="5">
    <source>
        <dbReference type="Proteomes" id="UP000199220"/>
    </source>
</evidence>
<dbReference type="Proteomes" id="UP000199220">
    <property type="component" value="Unassembled WGS sequence"/>
</dbReference>
<evidence type="ECO:0000259" key="3">
    <source>
        <dbReference type="PROSITE" id="PS50022"/>
    </source>
</evidence>
<feature type="region of interest" description="Disordered" evidence="1">
    <location>
        <begin position="24"/>
        <end position="43"/>
    </location>
</feature>
<dbReference type="OrthoDB" id="9789552at2"/>
<feature type="domain" description="F5/8 type C" evidence="3">
    <location>
        <begin position="667"/>
        <end position="807"/>
    </location>
</feature>
<feature type="chain" id="PRO_5011581914" evidence="2">
    <location>
        <begin position="27"/>
        <end position="809"/>
    </location>
</feature>
<name>A0A1H5NAC4_9MICO</name>
<proteinExistence type="predicted"/>
<evidence type="ECO:0000256" key="2">
    <source>
        <dbReference type="SAM" id="SignalP"/>
    </source>
</evidence>
<organism evidence="4 5">
    <name type="scientific">Ruania alba</name>
    <dbReference type="NCBI Taxonomy" id="648782"/>
    <lineage>
        <taxon>Bacteria</taxon>
        <taxon>Bacillati</taxon>
        <taxon>Actinomycetota</taxon>
        <taxon>Actinomycetes</taxon>
        <taxon>Micrococcales</taxon>
        <taxon>Ruaniaceae</taxon>
        <taxon>Ruania</taxon>
    </lineage>
</organism>
<accession>A0A1H5NAC4</accession>
<dbReference type="STRING" id="648782.SAMN04488554_4039"/>
<protein>
    <submittedName>
        <fullName evidence="4">F5/8 type C domain-containing protein</fullName>
    </submittedName>
</protein>
<dbReference type="Gene3D" id="2.60.120.260">
    <property type="entry name" value="Galactose-binding domain-like"/>
    <property type="match status" value="1"/>
</dbReference>
<dbReference type="SUPFAM" id="SSF49785">
    <property type="entry name" value="Galactose-binding domain-like"/>
    <property type="match status" value="1"/>
</dbReference>
<keyword evidence="2" id="KW-0732">Signal</keyword>
<dbReference type="PROSITE" id="PS50022">
    <property type="entry name" value="FA58C_3"/>
    <property type="match status" value="1"/>
</dbReference>
<dbReference type="EMBL" id="FNTX01000002">
    <property type="protein sequence ID" value="SEE97618.1"/>
    <property type="molecule type" value="Genomic_DNA"/>
</dbReference>
<evidence type="ECO:0000256" key="1">
    <source>
        <dbReference type="SAM" id="MobiDB-lite"/>
    </source>
</evidence>
<sequence>MRHLTALLTTASLLAASLTAAAPAHADRPATPPADAGPPTSLGDIAVVPLDDRPFPAMTPVEMAAIGGHSALTPETDLLGEFFDHGDADAVGDWWAATAPEADASVLALPMLAYGGLVASRTCATDLATARERLQVVEEVAAANPDQPIYAFDVIQRLTIAPTSGYPGMYSGPVRQWAELMDQVENLGREDLRAEYEEVAAEIPEEIKSDYLCARERNHQINQDMIHLAAAGTIDVLVLGQDDASEFGPHRAEKEALAALIAELGVEDRVKIYPGADVLGALLTAKLVVERLDVQPSVAVEWSRTPGEDWVAPYQDIPYADLVDEYIATLGAEHAPAAESDVLLMANTAGAGSLDPFVDRIHEAVARGRLVAVGDDAVAGVVDPELRNLLAPRIDLARLGGWSGWNVGISLSQAVVRAAFLEASRQAPLLAGDADTQGAPVLDARQALLLESATAHQRLLVQELVHTDLYRNHVRTAVRNYAVAEGDDPQHFTTAFEGANALATDRTAALATPWFAEEFTGTPVRLGSDGTTERTAVVASLDSLDLHLGWPRYQELDVFPEITLTEGEAAAPVAVAVLPASSEIRPETEVSLDLAAVLRNDTAATREVEVTVAAPQGWTTAEPSTVSLDPFEVRELAAEVTTAALAPEQPATVEVVVTPASGEPTSATSTVMAVWRNVALASNGATVAASGSWSRYTPDLAIDGNTTSTGSRWLTEATPPHWLEVTFAAPETIDAVQLHQYAGYLLHDYTISAEVDGQWQVVNEVTANSEVTPLHRFDPVEATAIRLDVTATADGRVRLYEVEVTCRSC</sequence>